<accession>A0A2Z4LS29</accession>
<name>A0A2Z4LS29_9FLAO</name>
<sequence length="216" mass="24369">MERRIALKNMGLVFGYTVAAPSLLGILQSCEGKKVLDWTPSFFTKDEGMVLHTLLDMILPKTDTPSATEMNVHVFIDTFAKEALPKEHQDFLKLGMGLFTDEVLETAQKETLAELNEEDLEPVLAKYLKKRTATVEEAHLEAVDAYFNDVEKGMVAKLDDEISRYSFAGSLREMAIWSYKNTEYIGEEVLAYLPIPGEYIACEDEQTLTDGRAWSL</sequence>
<dbReference type="Proteomes" id="UP000248536">
    <property type="component" value="Chromosome"/>
</dbReference>
<dbReference type="EMBL" id="CP030104">
    <property type="protein sequence ID" value="AWX44711.1"/>
    <property type="molecule type" value="Genomic_DNA"/>
</dbReference>
<dbReference type="AlphaFoldDB" id="A0A2Z4LS29"/>
<dbReference type="RefSeq" id="WP_112378160.1">
    <property type="nucleotide sequence ID" value="NZ_CP030104.1"/>
</dbReference>
<dbReference type="PROSITE" id="PS51257">
    <property type="entry name" value="PROKAR_LIPOPROTEIN"/>
    <property type="match status" value="1"/>
</dbReference>
<dbReference type="OrthoDB" id="6385145at2"/>
<dbReference type="InterPro" id="IPR027056">
    <property type="entry name" value="Gluconate_2DH_su3"/>
</dbReference>
<organism evidence="1 2">
    <name type="scientific">Flagellimonas maritima</name>
    <dbReference type="NCBI Taxonomy" id="1383885"/>
    <lineage>
        <taxon>Bacteria</taxon>
        <taxon>Pseudomonadati</taxon>
        <taxon>Bacteroidota</taxon>
        <taxon>Flavobacteriia</taxon>
        <taxon>Flavobacteriales</taxon>
        <taxon>Flavobacteriaceae</taxon>
        <taxon>Flagellimonas</taxon>
    </lineage>
</organism>
<reference evidence="1 2" key="1">
    <citation type="submission" date="2018-06" db="EMBL/GenBank/DDBJ databases">
        <title>Spongiibacterium sp. HME9304 Genome sequencing and assembly.</title>
        <authorList>
            <person name="Kang H."/>
            <person name="Kim H."/>
            <person name="Joh K."/>
        </authorList>
    </citation>
    <scope>NUCLEOTIDE SEQUENCE [LARGE SCALE GENOMIC DNA]</scope>
    <source>
        <strain evidence="1 2">HME9304</strain>
    </source>
</reference>
<evidence type="ECO:0000313" key="2">
    <source>
        <dbReference type="Proteomes" id="UP000248536"/>
    </source>
</evidence>
<evidence type="ECO:0000313" key="1">
    <source>
        <dbReference type="EMBL" id="AWX44711.1"/>
    </source>
</evidence>
<keyword evidence="2" id="KW-1185">Reference proteome</keyword>
<dbReference type="Pfam" id="PF13618">
    <property type="entry name" value="Gluconate_2-dh3"/>
    <property type="match status" value="1"/>
</dbReference>
<evidence type="ECO:0008006" key="3">
    <source>
        <dbReference type="Google" id="ProtNLM"/>
    </source>
</evidence>
<gene>
    <name evidence="1" type="ORF">HME9304_01714</name>
</gene>
<protein>
    <recommendedName>
        <fullName evidence="3">Gluconate 2-dehydrogenase subunit 3 family protein</fullName>
    </recommendedName>
</protein>
<dbReference type="KEGG" id="spon:HME9304_01714"/>
<proteinExistence type="predicted"/>